<dbReference type="Pfam" id="PF12078">
    <property type="entry name" value="DUF3557"/>
    <property type="match status" value="1"/>
</dbReference>
<dbReference type="PANTHER" id="PTHR31379">
    <property type="entry name" value="F-BOX C PROTEIN-RELATED-RELATED"/>
    <property type="match status" value="1"/>
</dbReference>
<organism evidence="1 2">
    <name type="scientific">Caenorhabditis tropicalis</name>
    <dbReference type="NCBI Taxonomy" id="1561998"/>
    <lineage>
        <taxon>Eukaryota</taxon>
        <taxon>Metazoa</taxon>
        <taxon>Ecdysozoa</taxon>
        <taxon>Nematoda</taxon>
        <taxon>Chromadorea</taxon>
        <taxon>Rhabditida</taxon>
        <taxon>Rhabditina</taxon>
        <taxon>Rhabditomorpha</taxon>
        <taxon>Rhabditoidea</taxon>
        <taxon>Rhabditidae</taxon>
        <taxon>Peloderinae</taxon>
        <taxon>Caenorhabditis</taxon>
    </lineage>
</organism>
<reference evidence="2" key="1">
    <citation type="submission" date="2016-11" db="UniProtKB">
        <authorList>
            <consortium name="WormBaseParasite"/>
        </authorList>
    </citation>
    <scope>IDENTIFICATION</scope>
</reference>
<keyword evidence="1" id="KW-1185">Reference proteome</keyword>
<name>A0A1I7TAK4_9PELO</name>
<dbReference type="Proteomes" id="UP000095282">
    <property type="component" value="Unplaced"/>
</dbReference>
<evidence type="ECO:0000313" key="2">
    <source>
        <dbReference type="WBParaSite" id="Csp11.Scaffold564.g4050.t1"/>
    </source>
</evidence>
<protein>
    <submittedName>
        <fullName evidence="2">FBA_2 domain-containing protein</fullName>
    </submittedName>
</protein>
<dbReference type="InterPro" id="IPR021942">
    <property type="entry name" value="DUF3557"/>
</dbReference>
<sequence>MKSKPLTYDSLKTVLLYMEPNIRFLLSSRAPSIRVTDKVVPLKINKMLLLEHGIRVNQTSYEYGIYQVDNNKILLEVSGFSGLNFIWTCDVDEFGVRDYINRAGELEKERYDQLINYRPKDNKINDKNNIFDFYHIRHDVAQKYKKEELELLENEEMVKEAIEYTNKRIKRMEHELLPFENKRKNIRPKFEIQLTKQQTNSEPCVIERVKYEGDLHKAGISLMKFMFTKRQHAIQVKSLIIMPRCSIQIPPDMKLRFKHLELVIHVSTSIETLKPIIDESSFPCEKLKIYFGSNEGQELDQEFIKHFKVLLIDGTTELSLPLIQNLQNQIVHFQLYSNSFVQRDDFIVLIRNWVAISKPIGTCFTFNFYKDESFMIQILNRVKDQIEGSRAGNKCVDIPMRNSTVLKVSYKPLRGNRFLMKMAVLPFK</sequence>
<dbReference type="WBParaSite" id="Csp11.Scaffold564.g4050.t1">
    <property type="protein sequence ID" value="Csp11.Scaffold564.g4050.t1"/>
    <property type="gene ID" value="Csp11.Scaffold564.g4050"/>
</dbReference>
<dbReference type="PANTHER" id="PTHR31379:SF1">
    <property type="entry name" value="F-BOX C PROTEIN-RELATED"/>
    <property type="match status" value="1"/>
</dbReference>
<proteinExistence type="predicted"/>
<dbReference type="eggNOG" id="ENOG502TJKE">
    <property type="taxonomic scope" value="Eukaryota"/>
</dbReference>
<accession>A0A1I7TAK4</accession>
<dbReference type="AlphaFoldDB" id="A0A1I7TAK4"/>
<evidence type="ECO:0000313" key="1">
    <source>
        <dbReference type="Proteomes" id="UP000095282"/>
    </source>
</evidence>